<evidence type="ECO:0000313" key="2">
    <source>
        <dbReference type="Proteomes" id="UP000688947"/>
    </source>
</evidence>
<dbReference type="OrthoDB" id="145086at2759"/>
<dbReference type="AlphaFoldDB" id="A0A8T1TSS6"/>
<reference evidence="1" key="1">
    <citation type="submission" date="2021-01" db="EMBL/GenBank/DDBJ databases">
        <title>Phytophthora aleatoria, a newly-described species from Pinus radiata is distinct from Phytophthora cactorum isolates based on comparative genomics.</title>
        <authorList>
            <person name="Mcdougal R."/>
            <person name="Panda P."/>
            <person name="Williams N."/>
            <person name="Studholme D.J."/>
        </authorList>
    </citation>
    <scope>NUCLEOTIDE SEQUENCE</scope>
    <source>
        <strain evidence="1">NZFS 3830</strain>
    </source>
</reference>
<organism evidence="1 2">
    <name type="scientific">Phytophthora cactorum</name>
    <dbReference type="NCBI Taxonomy" id="29920"/>
    <lineage>
        <taxon>Eukaryota</taxon>
        <taxon>Sar</taxon>
        <taxon>Stramenopiles</taxon>
        <taxon>Oomycota</taxon>
        <taxon>Peronosporomycetes</taxon>
        <taxon>Peronosporales</taxon>
        <taxon>Peronosporaceae</taxon>
        <taxon>Phytophthora</taxon>
    </lineage>
</organism>
<gene>
    <name evidence="1" type="ORF">JG687_00015784</name>
</gene>
<accession>A0A8T1TSS6</accession>
<name>A0A8T1TSS6_9STRA</name>
<sequence length="95" mass="11314">MEHVHEGILSPNGLSSAINHLERRRRNRYYELLSMFVYAMNRRHTAWLTYTELYSSLCELVMKQSKVKKVLRIDHSVKFCKRLKTGKNTDSAKIW</sequence>
<dbReference type="EMBL" id="JAENGZ010001459">
    <property type="protein sequence ID" value="KAG6947939.1"/>
    <property type="molecule type" value="Genomic_DNA"/>
</dbReference>
<dbReference type="Proteomes" id="UP000688947">
    <property type="component" value="Unassembled WGS sequence"/>
</dbReference>
<comment type="caution">
    <text evidence="1">The sequence shown here is derived from an EMBL/GenBank/DDBJ whole genome shotgun (WGS) entry which is preliminary data.</text>
</comment>
<protein>
    <submittedName>
        <fullName evidence="1">Uncharacterized protein</fullName>
    </submittedName>
</protein>
<proteinExistence type="predicted"/>
<evidence type="ECO:0000313" key="1">
    <source>
        <dbReference type="EMBL" id="KAG6947939.1"/>
    </source>
</evidence>